<gene>
    <name evidence="1" type="ORF">BSK52_01885</name>
</gene>
<sequence>MRFMHRAESRDNMLVKSYLLLPMILSAFERDSAILSTHLRTPAPYLEVLGTAAAVATADLRDVRSEMRKRGIKVYEQNRLNTGIEAKFICRGYHERMLLLNDIVAAQAAIHMRRYLGLDISSFKSYEGQYQIK</sequence>
<dbReference type="InterPro" id="IPR058600">
    <property type="entry name" value="YhjD-like"/>
</dbReference>
<comment type="caution">
    <text evidence="1">The sequence shown here is derived from an EMBL/GenBank/DDBJ whole genome shotgun (WGS) entry which is preliminary data.</text>
</comment>
<dbReference type="EMBL" id="MPTC01000001">
    <property type="protein sequence ID" value="OMD44304.1"/>
    <property type="molecule type" value="Genomic_DNA"/>
</dbReference>
<reference evidence="1 2" key="1">
    <citation type="submission" date="2016-10" db="EMBL/GenBank/DDBJ databases">
        <title>Paenibacillus species isolates.</title>
        <authorList>
            <person name="Beno S.M."/>
        </authorList>
    </citation>
    <scope>NUCLEOTIDE SEQUENCE [LARGE SCALE GENOMIC DNA]</scope>
    <source>
        <strain evidence="1 2">FSL H7-0710</strain>
    </source>
</reference>
<protein>
    <submittedName>
        <fullName evidence="1">Uncharacterized protein</fullName>
    </submittedName>
</protein>
<name>A0A1R0YAJ8_9BACL</name>
<organism evidence="1 2">
    <name type="scientific">Paenibacillus odorifer</name>
    <dbReference type="NCBI Taxonomy" id="189426"/>
    <lineage>
        <taxon>Bacteria</taxon>
        <taxon>Bacillati</taxon>
        <taxon>Bacillota</taxon>
        <taxon>Bacilli</taxon>
        <taxon>Bacillales</taxon>
        <taxon>Paenibacillaceae</taxon>
        <taxon>Paenibacillus</taxon>
    </lineage>
</organism>
<accession>A0A1R0YAJ8</accession>
<evidence type="ECO:0000313" key="1">
    <source>
        <dbReference type="EMBL" id="OMD44304.1"/>
    </source>
</evidence>
<dbReference type="Proteomes" id="UP000187439">
    <property type="component" value="Unassembled WGS sequence"/>
</dbReference>
<proteinExistence type="predicted"/>
<dbReference type="AlphaFoldDB" id="A0A1R0YAJ8"/>
<dbReference type="Pfam" id="PF26325">
    <property type="entry name" value="YhjD"/>
    <property type="match status" value="1"/>
</dbReference>
<evidence type="ECO:0000313" key="2">
    <source>
        <dbReference type="Proteomes" id="UP000187439"/>
    </source>
</evidence>